<organism evidence="3 4">
    <name type="scientific">Pseudovirgaria hyperparasitica</name>
    <dbReference type="NCBI Taxonomy" id="470096"/>
    <lineage>
        <taxon>Eukaryota</taxon>
        <taxon>Fungi</taxon>
        <taxon>Dikarya</taxon>
        <taxon>Ascomycota</taxon>
        <taxon>Pezizomycotina</taxon>
        <taxon>Dothideomycetes</taxon>
        <taxon>Dothideomycetes incertae sedis</taxon>
        <taxon>Acrospermales</taxon>
        <taxon>Acrospermaceae</taxon>
        <taxon>Pseudovirgaria</taxon>
    </lineage>
</organism>
<sequence length="218" mass="23541">MHTHLQTRANRNLTLTLSTFLAATHTLSLLALSQLPPSTSSSLTTNLTLYLLTSLLISLLAIYGTYRPTPSLLLIFANHLLLDALLCTVPRFLLLGLFAGLPRSLCHGVVAVDGAAVDGAGISSIAGGAGQQQCRVVMWALAGVGVVLLVGWTALQWVCAWRVRAFAVACEQEQRLQAGDGLMVVVVEEEEAEAKKKQKKTDKDQDEKTEKESYLLEV</sequence>
<dbReference type="OrthoDB" id="5392605at2759"/>
<feature type="transmembrane region" description="Helical" evidence="2">
    <location>
        <begin position="12"/>
        <end position="35"/>
    </location>
</feature>
<feature type="region of interest" description="Disordered" evidence="1">
    <location>
        <begin position="193"/>
        <end position="218"/>
    </location>
</feature>
<gene>
    <name evidence="3" type="ORF">EJ05DRAFT_496280</name>
</gene>
<keyword evidence="4" id="KW-1185">Reference proteome</keyword>
<dbReference type="GeneID" id="54487417"/>
<dbReference type="RefSeq" id="XP_033605907.1">
    <property type="nucleotide sequence ID" value="XM_033746363.1"/>
</dbReference>
<keyword evidence="2" id="KW-1133">Transmembrane helix</keyword>
<name>A0A6A6WN04_9PEZI</name>
<evidence type="ECO:0000313" key="4">
    <source>
        <dbReference type="Proteomes" id="UP000799437"/>
    </source>
</evidence>
<proteinExistence type="predicted"/>
<evidence type="ECO:0000256" key="2">
    <source>
        <dbReference type="SAM" id="Phobius"/>
    </source>
</evidence>
<evidence type="ECO:0008006" key="5">
    <source>
        <dbReference type="Google" id="ProtNLM"/>
    </source>
</evidence>
<keyword evidence="2" id="KW-0472">Membrane</keyword>
<evidence type="ECO:0000256" key="1">
    <source>
        <dbReference type="SAM" id="MobiDB-lite"/>
    </source>
</evidence>
<reference evidence="3" key="1">
    <citation type="journal article" date="2020" name="Stud. Mycol.">
        <title>101 Dothideomycetes genomes: a test case for predicting lifestyles and emergence of pathogens.</title>
        <authorList>
            <person name="Haridas S."/>
            <person name="Albert R."/>
            <person name="Binder M."/>
            <person name="Bloem J."/>
            <person name="Labutti K."/>
            <person name="Salamov A."/>
            <person name="Andreopoulos B."/>
            <person name="Baker S."/>
            <person name="Barry K."/>
            <person name="Bills G."/>
            <person name="Bluhm B."/>
            <person name="Cannon C."/>
            <person name="Castanera R."/>
            <person name="Culley D."/>
            <person name="Daum C."/>
            <person name="Ezra D."/>
            <person name="Gonzalez J."/>
            <person name="Henrissat B."/>
            <person name="Kuo A."/>
            <person name="Liang C."/>
            <person name="Lipzen A."/>
            <person name="Lutzoni F."/>
            <person name="Magnuson J."/>
            <person name="Mondo S."/>
            <person name="Nolan M."/>
            <person name="Ohm R."/>
            <person name="Pangilinan J."/>
            <person name="Park H.-J."/>
            <person name="Ramirez L."/>
            <person name="Alfaro M."/>
            <person name="Sun H."/>
            <person name="Tritt A."/>
            <person name="Yoshinaga Y."/>
            <person name="Zwiers L.-H."/>
            <person name="Turgeon B."/>
            <person name="Goodwin S."/>
            <person name="Spatafora J."/>
            <person name="Crous P."/>
            <person name="Grigoriev I."/>
        </authorList>
    </citation>
    <scope>NUCLEOTIDE SEQUENCE</scope>
    <source>
        <strain evidence="3">CBS 121739</strain>
    </source>
</reference>
<evidence type="ECO:0000313" key="3">
    <source>
        <dbReference type="EMBL" id="KAF2763456.1"/>
    </source>
</evidence>
<accession>A0A6A6WN04</accession>
<feature type="transmembrane region" description="Helical" evidence="2">
    <location>
        <begin position="73"/>
        <end position="94"/>
    </location>
</feature>
<protein>
    <recommendedName>
        <fullName evidence="5">MARVEL domain-containing protein</fullName>
    </recommendedName>
</protein>
<dbReference type="AlphaFoldDB" id="A0A6A6WN04"/>
<feature type="compositionally biased region" description="Basic and acidic residues" evidence="1">
    <location>
        <begin position="201"/>
        <end position="218"/>
    </location>
</feature>
<dbReference type="Proteomes" id="UP000799437">
    <property type="component" value="Unassembled WGS sequence"/>
</dbReference>
<keyword evidence="2" id="KW-0812">Transmembrane</keyword>
<dbReference type="EMBL" id="ML996565">
    <property type="protein sequence ID" value="KAF2763456.1"/>
    <property type="molecule type" value="Genomic_DNA"/>
</dbReference>
<feature type="transmembrane region" description="Helical" evidence="2">
    <location>
        <begin position="136"/>
        <end position="155"/>
    </location>
</feature>
<feature type="transmembrane region" description="Helical" evidence="2">
    <location>
        <begin position="47"/>
        <end position="66"/>
    </location>
</feature>